<keyword evidence="3" id="KW-0804">Transcription</keyword>
<dbReference type="AlphaFoldDB" id="A0A6N2BHC3"/>
<dbReference type="PROSITE" id="PS51294">
    <property type="entry name" value="HTH_MYB"/>
    <property type="match status" value="1"/>
</dbReference>
<dbReference type="EMBL" id="RXGB01003078">
    <property type="protein sequence ID" value="TMW93180.1"/>
    <property type="molecule type" value="Genomic_DNA"/>
</dbReference>
<evidence type="ECO:0000259" key="7">
    <source>
        <dbReference type="PROSITE" id="PS51294"/>
    </source>
</evidence>
<evidence type="ECO:0008006" key="9">
    <source>
        <dbReference type="Google" id="ProtNLM"/>
    </source>
</evidence>
<dbReference type="Gene3D" id="1.10.10.60">
    <property type="entry name" value="Homeodomain-like"/>
    <property type="match status" value="1"/>
</dbReference>
<dbReference type="PANTHER" id="PTHR31442">
    <property type="entry name" value="HOMEODOMAIN-LIKE SUPERFAMILY PROTEIN-RELATED"/>
    <property type="match status" value="1"/>
</dbReference>
<evidence type="ECO:0000256" key="1">
    <source>
        <dbReference type="ARBA" id="ARBA00004123"/>
    </source>
</evidence>
<evidence type="ECO:0000256" key="3">
    <source>
        <dbReference type="ARBA" id="ARBA00023163"/>
    </source>
</evidence>
<sequence length="411" mass="46880">MSMLKEKQKIDVMILNVHPSNIYSFDLLAQAVVLDIITLVVYDELNELVAKKALDKGAYLSLKKPFDEEILQYLWQIVLKRNTEREKAREGESQSNAINTVVRRKYRTKWTDKLHDKFMKVVQQLGDGNCYPKKIFELMQVPGLTRIQIASHLQKCRRNNWRFKKEQRYVCAPSGHESKFGAMPRLQTNVLNPQRNSDEIQKGSWYSFSTPDANNVFAREDNSIQQQFYRPQLQVQPYSFDIDNPFNDSFLLAQNNVGGGLQPETLFGISSSQELEGSITGNTNYKPAWAFDNGNHDLAQYAYNNLNLNAAYGTTYSNNKTAFGANIENVQVNEYNANAENVAIHSDNAMMSDTYVGNVAINGVGETNTNFQQYIDESDIFATLCESDIDEADASEKEDCEAYYLNTEYLL</sequence>
<dbReference type="FunFam" id="1.10.10.60:FF:000007">
    <property type="entry name" value="Two-component response regulator"/>
    <property type="match status" value="1"/>
</dbReference>
<dbReference type="GO" id="GO:0000160">
    <property type="term" value="P:phosphorelay signal transduction system"/>
    <property type="evidence" value="ECO:0007669"/>
    <property type="project" value="InterPro"/>
</dbReference>
<evidence type="ECO:0000256" key="4">
    <source>
        <dbReference type="ARBA" id="ARBA00023242"/>
    </source>
</evidence>
<proteinExistence type="predicted"/>
<dbReference type="InterPro" id="IPR001005">
    <property type="entry name" value="SANT/Myb"/>
</dbReference>
<dbReference type="Pfam" id="PF00249">
    <property type="entry name" value="Myb_DNA-binding"/>
    <property type="match status" value="1"/>
</dbReference>
<dbReference type="NCBIfam" id="TIGR01557">
    <property type="entry name" value="myb_SHAQKYF"/>
    <property type="match status" value="1"/>
</dbReference>
<dbReference type="PANTHER" id="PTHR31442:SF32">
    <property type="entry name" value="TWO-COMPONENT RESPONSE REGULATOR ORR21-LIKE"/>
    <property type="match status" value="1"/>
</dbReference>
<dbReference type="GO" id="GO:0010597">
    <property type="term" value="P:green leaf volatile biosynthetic process"/>
    <property type="evidence" value="ECO:0007669"/>
    <property type="project" value="UniProtKB-ARBA"/>
</dbReference>
<feature type="domain" description="Response regulatory" evidence="6">
    <location>
        <begin position="1"/>
        <end position="79"/>
    </location>
</feature>
<comment type="caution">
    <text evidence="8">The sequence shown here is derived from an EMBL/GenBank/DDBJ whole genome shotgun (WGS) entry which is preliminary data.</text>
</comment>
<comment type="caution">
    <text evidence="5">Lacks conserved residue(s) required for the propagation of feature annotation.</text>
</comment>
<keyword evidence="2" id="KW-0805">Transcription regulation</keyword>
<dbReference type="GO" id="GO:0003700">
    <property type="term" value="F:DNA-binding transcription factor activity"/>
    <property type="evidence" value="ECO:0007669"/>
    <property type="project" value="InterPro"/>
</dbReference>
<gene>
    <name evidence="8" type="ORF">EJD97_012059</name>
</gene>
<protein>
    <recommendedName>
        <fullName evidence="9">Response regulatory domain-containing protein</fullName>
    </recommendedName>
</protein>
<dbReference type="GO" id="GO:0000976">
    <property type="term" value="F:transcription cis-regulatory region binding"/>
    <property type="evidence" value="ECO:0007669"/>
    <property type="project" value="UniProtKB-ARBA"/>
</dbReference>
<dbReference type="InterPro" id="IPR006447">
    <property type="entry name" value="Myb_dom_plants"/>
</dbReference>
<feature type="domain" description="HTH myb-type" evidence="7">
    <location>
        <begin position="107"/>
        <end position="161"/>
    </location>
</feature>
<dbReference type="InterPro" id="IPR044841">
    <property type="entry name" value="LUX/BOA-like"/>
</dbReference>
<comment type="subcellular location">
    <subcellularLocation>
        <location evidence="1">Nucleus</location>
    </subcellularLocation>
</comment>
<dbReference type="InterPro" id="IPR017930">
    <property type="entry name" value="Myb_dom"/>
</dbReference>
<evidence type="ECO:0000313" key="8">
    <source>
        <dbReference type="EMBL" id="TMW93180.1"/>
    </source>
</evidence>
<dbReference type="InterPro" id="IPR001789">
    <property type="entry name" value="Sig_transdc_resp-reg_receiver"/>
</dbReference>
<dbReference type="InterPro" id="IPR009057">
    <property type="entry name" value="Homeodomain-like_sf"/>
</dbReference>
<reference evidence="8" key="1">
    <citation type="submission" date="2019-05" db="EMBL/GenBank/DDBJ databases">
        <title>The de novo reference genome and transcriptome assemblies of the wild tomato species Solanum chilense.</title>
        <authorList>
            <person name="Stam R."/>
            <person name="Nosenko T."/>
            <person name="Hoerger A.C."/>
            <person name="Stephan W."/>
            <person name="Seidel M.A."/>
            <person name="Kuhn J.M.M."/>
            <person name="Haberer G."/>
            <person name="Tellier A."/>
        </authorList>
    </citation>
    <scope>NUCLEOTIDE SEQUENCE</scope>
    <source>
        <tissue evidence="8">Mature leaves</tissue>
    </source>
</reference>
<name>A0A6N2BHC3_SOLCI</name>
<keyword evidence="4" id="KW-0539">Nucleus</keyword>
<dbReference type="SUPFAM" id="SSF46689">
    <property type="entry name" value="Homeodomain-like"/>
    <property type="match status" value="1"/>
</dbReference>
<evidence type="ECO:0000256" key="5">
    <source>
        <dbReference type="PROSITE-ProRule" id="PRU00169"/>
    </source>
</evidence>
<dbReference type="PROSITE" id="PS50110">
    <property type="entry name" value="RESPONSE_REGULATORY"/>
    <property type="match status" value="1"/>
</dbReference>
<accession>A0A6N2BHC3</accession>
<evidence type="ECO:0000259" key="6">
    <source>
        <dbReference type="PROSITE" id="PS50110"/>
    </source>
</evidence>
<organism evidence="8">
    <name type="scientific">Solanum chilense</name>
    <name type="common">Tomato</name>
    <name type="synonym">Lycopersicon chilense</name>
    <dbReference type="NCBI Taxonomy" id="4083"/>
    <lineage>
        <taxon>Eukaryota</taxon>
        <taxon>Viridiplantae</taxon>
        <taxon>Streptophyta</taxon>
        <taxon>Embryophyta</taxon>
        <taxon>Tracheophyta</taxon>
        <taxon>Spermatophyta</taxon>
        <taxon>Magnoliopsida</taxon>
        <taxon>eudicotyledons</taxon>
        <taxon>Gunneridae</taxon>
        <taxon>Pentapetalae</taxon>
        <taxon>asterids</taxon>
        <taxon>lamiids</taxon>
        <taxon>Solanales</taxon>
        <taxon>Solanaceae</taxon>
        <taxon>Solanoideae</taxon>
        <taxon>Solaneae</taxon>
        <taxon>Solanum</taxon>
        <taxon>Solanum subgen. Lycopersicon</taxon>
    </lineage>
</organism>
<dbReference type="GO" id="GO:0005634">
    <property type="term" value="C:nucleus"/>
    <property type="evidence" value="ECO:0007669"/>
    <property type="project" value="UniProtKB-SubCell"/>
</dbReference>
<evidence type="ECO:0000256" key="2">
    <source>
        <dbReference type="ARBA" id="ARBA00023015"/>
    </source>
</evidence>